<proteinExistence type="predicted"/>
<feature type="region of interest" description="Disordered" evidence="3">
    <location>
        <begin position="145"/>
        <end position="166"/>
    </location>
</feature>
<protein>
    <recommendedName>
        <fullName evidence="4">K Homology domain-containing protein</fullName>
    </recommendedName>
</protein>
<accession>A0A9Q1DAW9</accession>
<dbReference type="SUPFAM" id="SSF54791">
    <property type="entry name" value="Eukaryotic type KH-domain (KH-domain type I)"/>
    <property type="match status" value="1"/>
</dbReference>
<evidence type="ECO:0000259" key="4">
    <source>
        <dbReference type="SMART" id="SM00322"/>
    </source>
</evidence>
<dbReference type="PANTHER" id="PTHR10288">
    <property type="entry name" value="KH DOMAIN CONTAINING RNA BINDING PROTEIN"/>
    <property type="match status" value="1"/>
</dbReference>
<feature type="compositionally biased region" description="Polar residues" evidence="3">
    <location>
        <begin position="1"/>
        <end position="11"/>
    </location>
</feature>
<sequence>MGAVAQSSASVLSGMDPSGSQTTSQELLIPNDLIGSIIGRQGTKISEIRQVSGAQIKIGSQLDGGSDRLVSITGTALSIGLAQYLITSCLETAKSTALSSAPLDLGVAFSPPPPAVGPSPAALAVLGGVPHGPMLGAPTACHCPASWASSPSPSWPSRPPRARPLP</sequence>
<dbReference type="InterPro" id="IPR036612">
    <property type="entry name" value="KH_dom_type_1_sf"/>
</dbReference>
<dbReference type="Pfam" id="PF00013">
    <property type="entry name" value="KH_1"/>
    <property type="match status" value="1"/>
</dbReference>
<keyword evidence="2" id="KW-0694">RNA-binding</keyword>
<reference evidence="5" key="1">
    <citation type="journal article" date="2023" name="Science">
        <title>Genome structures resolve the early diversification of teleost fishes.</title>
        <authorList>
            <person name="Parey E."/>
            <person name="Louis A."/>
            <person name="Montfort J."/>
            <person name="Bouchez O."/>
            <person name="Roques C."/>
            <person name="Iampietro C."/>
            <person name="Lluch J."/>
            <person name="Castinel A."/>
            <person name="Donnadieu C."/>
            <person name="Desvignes T."/>
            <person name="Floi Bucao C."/>
            <person name="Jouanno E."/>
            <person name="Wen M."/>
            <person name="Mejri S."/>
            <person name="Dirks R."/>
            <person name="Jansen H."/>
            <person name="Henkel C."/>
            <person name="Chen W.J."/>
            <person name="Zahm M."/>
            <person name="Cabau C."/>
            <person name="Klopp C."/>
            <person name="Thompson A.W."/>
            <person name="Robinson-Rechavi M."/>
            <person name="Braasch I."/>
            <person name="Lecointre G."/>
            <person name="Bobe J."/>
            <person name="Postlethwait J.H."/>
            <person name="Berthelot C."/>
            <person name="Roest Crollius H."/>
            <person name="Guiguen Y."/>
        </authorList>
    </citation>
    <scope>NUCLEOTIDE SEQUENCE</scope>
    <source>
        <strain evidence="5">Concon-B</strain>
    </source>
</reference>
<evidence type="ECO:0000313" key="6">
    <source>
        <dbReference type="Proteomes" id="UP001152803"/>
    </source>
</evidence>
<dbReference type="OrthoDB" id="442947at2759"/>
<dbReference type="GO" id="GO:0003723">
    <property type="term" value="F:RNA binding"/>
    <property type="evidence" value="ECO:0007669"/>
    <property type="project" value="UniProtKB-UniRule"/>
</dbReference>
<feature type="compositionally biased region" description="Pro residues" evidence="3">
    <location>
        <begin position="153"/>
        <end position="166"/>
    </location>
</feature>
<gene>
    <name evidence="5" type="ORF">COCON_G00139030</name>
</gene>
<dbReference type="InterPro" id="IPR004087">
    <property type="entry name" value="KH_dom"/>
</dbReference>
<organism evidence="5 6">
    <name type="scientific">Conger conger</name>
    <name type="common">Conger eel</name>
    <name type="synonym">Muraena conger</name>
    <dbReference type="NCBI Taxonomy" id="82655"/>
    <lineage>
        <taxon>Eukaryota</taxon>
        <taxon>Metazoa</taxon>
        <taxon>Chordata</taxon>
        <taxon>Craniata</taxon>
        <taxon>Vertebrata</taxon>
        <taxon>Euteleostomi</taxon>
        <taxon>Actinopterygii</taxon>
        <taxon>Neopterygii</taxon>
        <taxon>Teleostei</taxon>
        <taxon>Anguilliformes</taxon>
        <taxon>Congridae</taxon>
        <taxon>Conger</taxon>
    </lineage>
</organism>
<feature type="region of interest" description="Disordered" evidence="3">
    <location>
        <begin position="1"/>
        <end position="23"/>
    </location>
</feature>
<comment type="caution">
    <text evidence="5">The sequence shown here is derived from an EMBL/GenBank/DDBJ whole genome shotgun (WGS) entry which is preliminary data.</text>
</comment>
<name>A0A9Q1DAW9_CONCO</name>
<evidence type="ECO:0000256" key="3">
    <source>
        <dbReference type="SAM" id="MobiDB-lite"/>
    </source>
</evidence>
<keyword evidence="1" id="KW-0677">Repeat</keyword>
<dbReference type="SMART" id="SM00322">
    <property type="entry name" value="KH"/>
    <property type="match status" value="1"/>
</dbReference>
<dbReference type="Gene3D" id="3.30.1370.10">
    <property type="entry name" value="K Homology domain, type 1"/>
    <property type="match status" value="1"/>
</dbReference>
<evidence type="ECO:0000313" key="5">
    <source>
        <dbReference type="EMBL" id="KAJ8264804.1"/>
    </source>
</evidence>
<keyword evidence="6" id="KW-1185">Reference proteome</keyword>
<dbReference type="AlphaFoldDB" id="A0A9Q1DAW9"/>
<dbReference type="InterPro" id="IPR004088">
    <property type="entry name" value="KH_dom_type_1"/>
</dbReference>
<dbReference type="Proteomes" id="UP001152803">
    <property type="component" value="Unassembled WGS sequence"/>
</dbReference>
<feature type="domain" description="K Homology" evidence="4">
    <location>
        <begin position="21"/>
        <end position="91"/>
    </location>
</feature>
<dbReference type="EMBL" id="JAFJMO010000010">
    <property type="protein sequence ID" value="KAJ8264804.1"/>
    <property type="molecule type" value="Genomic_DNA"/>
</dbReference>
<evidence type="ECO:0000256" key="2">
    <source>
        <dbReference type="PROSITE-ProRule" id="PRU00117"/>
    </source>
</evidence>
<evidence type="ECO:0000256" key="1">
    <source>
        <dbReference type="ARBA" id="ARBA00022737"/>
    </source>
</evidence>
<dbReference type="PROSITE" id="PS50084">
    <property type="entry name" value="KH_TYPE_1"/>
    <property type="match status" value="1"/>
</dbReference>